<reference evidence="2" key="4">
    <citation type="submission" date="2025-09" db="UniProtKB">
        <authorList>
            <consortium name="Ensembl"/>
        </authorList>
    </citation>
    <scope>IDENTIFICATION</scope>
    <source>
        <strain evidence="2">HSOK</strain>
    </source>
</reference>
<reference key="1">
    <citation type="journal article" date="2007" name="Nature">
        <title>The medaka draft genome and insights into vertebrate genome evolution.</title>
        <authorList>
            <person name="Kasahara M."/>
            <person name="Naruse K."/>
            <person name="Sasaki S."/>
            <person name="Nakatani Y."/>
            <person name="Qu W."/>
            <person name="Ahsan B."/>
            <person name="Yamada T."/>
            <person name="Nagayasu Y."/>
            <person name="Doi K."/>
            <person name="Kasai Y."/>
            <person name="Jindo T."/>
            <person name="Kobayashi D."/>
            <person name="Shimada A."/>
            <person name="Toyoda A."/>
            <person name="Kuroki Y."/>
            <person name="Fujiyama A."/>
            <person name="Sasaki T."/>
            <person name="Shimizu A."/>
            <person name="Asakawa S."/>
            <person name="Shimizu N."/>
            <person name="Hashimoto S."/>
            <person name="Yang J."/>
            <person name="Lee Y."/>
            <person name="Matsushima K."/>
            <person name="Sugano S."/>
            <person name="Sakaizumi M."/>
            <person name="Narita T."/>
            <person name="Ohishi K."/>
            <person name="Haga S."/>
            <person name="Ohta F."/>
            <person name="Nomoto H."/>
            <person name="Nogata K."/>
            <person name="Morishita T."/>
            <person name="Endo T."/>
            <person name="Shin-I T."/>
            <person name="Takeda H."/>
            <person name="Morishita S."/>
            <person name="Kohara Y."/>
        </authorList>
    </citation>
    <scope>NUCLEOTIDE SEQUENCE [LARGE SCALE GENOMIC DNA]</scope>
    <source>
        <strain>Hd-rR</strain>
    </source>
</reference>
<proteinExistence type="predicted"/>
<dbReference type="InterPro" id="IPR032739">
    <property type="entry name" value="MRNIP"/>
</dbReference>
<reference evidence="2 3" key="2">
    <citation type="submission" date="2017-04" db="EMBL/GenBank/DDBJ databases">
        <title>CpG methylation of centromeres and impact of large insertions on vertebrate speciation.</title>
        <authorList>
            <person name="Ichikawa K."/>
            <person name="Yoshimura J."/>
            <person name="Morishita S."/>
        </authorList>
    </citation>
    <scope>NUCLEOTIDE SEQUENCE</scope>
    <source>
        <strain evidence="2 3">HSOK</strain>
    </source>
</reference>
<evidence type="ECO:0000259" key="1">
    <source>
        <dbReference type="Pfam" id="PF15749"/>
    </source>
</evidence>
<evidence type="ECO:0000313" key="2">
    <source>
        <dbReference type="Ensembl" id="ENSORLP00015016892.1"/>
    </source>
</evidence>
<dbReference type="AlphaFoldDB" id="A0A3P9IA09"/>
<dbReference type="PANTHER" id="PTHR15863">
    <property type="entry name" value="MRN COMPLEX-INTERACTING PROTEIN"/>
    <property type="match status" value="1"/>
</dbReference>
<evidence type="ECO:0000313" key="3">
    <source>
        <dbReference type="Proteomes" id="UP000265200"/>
    </source>
</evidence>
<dbReference type="Ensembl" id="ENSORLT00015025238.1">
    <property type="protein sequence ID" value="ENSORLP00015016892.1"/>
    <property type="gene ID" value="ENSORLG00015017875.1"/>
</dbReference>
<feature type="domain" description="MRN complex-interacting protein N-terminal" evidence="1">
    <location>
        <begin position="1"/>
        <end position="48"/>
    </location>
</feature>
<reference evidence="2" key="3">
    <citation type="submission" date="2025-08" db="UniProtKB">
        <authorList>
            <consortium name="Ensembl"/>
        </authorList>
    </citation>
    <scope>IDENTIFICATION</scope>
    <source>
        <strain evidence="2">HSOK</strain>
    </source>
</reference>
<dbReference type="PANTHER" id="PTHR15863:SF2">
    <property type="entry name" value="MRN COMPLEX-INTERACTING PROTEIN"/>
    <property type="match status" value="1"/>
</dbReference>
<organism evidence="2 3">
    <name type="scientific">Oryzias latipes</name>
    <name type="common">Japanese rice fish</name>
    <name type="synonym">Japanese killifish</name>
    <dbReference type="NCBI Taxonomy" id="8090"/>
    <lineage>
        <taxon>Eukaryota</taxon>
        <taxon>Metazoa</taxon>
        <taxon>Chordata</taxon>
        <taxon>Craniata</taxon>
        <taxon>Vertebrata</taxon>
        <taxon>Euteleostomi</taxon>
        <taxon>Actinopterygii</taxon>
        <taxon>Neopterygii</taxon>
        <taxon>Teleostei</taxon>
        <taxon>Neoteleostei</taxon>
        <taxon>Acanthomorphata</taxon>
        <taxon>Ovalentaria</taxon>
        <taxon>Atherinomorphae</taxon>
        <taxon>Beloniformes</taxon>
        <taxon>Adrianichthyidae</taxon>
        <taxon>Oryziinae</taxon>
        <taxon>Oryzias</taxon>
    </lineage>
</organism>
<name>A0A3P9IA09_ORYLA</name>
<dbReference type="InterPro" id="IPR049472">
    <property type="entry name" value="MRNIP_N"/>
</dbReference>
<sequence>KKVKNWLCKLCGQKQSLLKEFGRGSGADCRRHVQTLNAMRGAMMEEEHSGSVKWALSDFQFGWLQVSLGSRWSKYLKTCEEAEPESPQQEEAGSEARKQLCSSRYSCDDYLSLCFRFGRALSSHSSFMRKFQFIETGLIITLTLQLCHRFTF</sequence>
<accession>A0A3P9IA09</accession>
<protein>
    <recommendedName>
        <fullName evidence="1">MRN complex-interacting protein N-terminal domain-containing protein</fullName>
    </recommendedName>
</protein>
<dbReference type="Pfam" id="PF15749">
    <property type="entry name" value="MRNIP"/>
    <property type="match status" value="1"/>
</dbReference>
<dbReference type="Proteomes" id="UP000265200">
    <property type="component" value="Chromosome 10"/>
</dbReference>